<evidence type="ECO:0000313" key="2">
    <source>
        <dbReference type="Proteomes" id="UP000010469"/>
    </source>
</evidence>
<sequence>MGKMSCQEKKSEDCKSRWLICREGLPNEVKDYLKNFRVLMPNVLLTGVSQDMSNVYYMFYTQRGSGFFVEMDNTYFNFSECREIIKGDLLTNIPRLVRSDENLRLVEYIIDNIMFPS</sequence>
<gene>
    <name evidence="1" type="ordered locus">Calag_1016</name>
</gene>
<dbReference type="eggNOG" id="arCOG13732">
    <property type="taxonomic scope" value="Archaea"/>
</dbReference>
<organism evidence="1 2">
    <name type="scientific">Caldisphaera lagunensis (strain DSM 15908 / JCM 11604 / ANMR 0165 / IC-154)</name>
    <dbReference type="NCBI Taxonomy" id="1056495"/>
    <lineage>
        <taxon>Archaea</taxon>
        <taxon>Thermoproteota</taxon>
        <taxon>Thermoprotei</taxon>
        <taxon>Acidilobales</taxon>
        <taxon>Caldisphaeraceae</taxon>
        <taxon>Caldisphaera</taxon>
    </lineage>
</organism>
<protein>
    <submittedName>
        <fullName evidence="1">Uncharacterized protein</fullName>
    </submittedName>
</protein>
<dbReference type="Proteomes" id="UP000010469">
    <property type="component" value="Chromosome"/>
</dbReference>
<dbReference type="EMBL" id="CP003378">
    <property type="protein sequence ID" value="AFZ70738.1"/>
    <property type="molecule type" value="Genomic_DNA"/>
</dbReference>
<accession>L0AA11</accession>
<reference evidence="2" key="1">
    <citation type="submission" date="2012-03" db="EMBL/GenBank/DDBJ databases">
        <title>Complete genome of Caldisphaera lagunensis DSM 15908.</title>
        <authorList>
            <person name="Lucas S."/>
            <person name="Copeland A."/>
            <person name="Lapidus A."/>
            <person name="Glavina del Rio T."/>
            <person name="Dalin E."/>
            <person name="Tice H."/>
            <person name="Bruce D."/>
            <person name="Goodwin L."/>
            <person name="Pitluck S."/>
            <person name="Peters L."/>
            <person name="Mikhailova N."/>
            <person name="Teshima H."/>
            <person name="Kyrpides N."/>
            <person name="Mavromatis K."/>
            <person name="Ivanova N."/>
            <person name="Brettin T."/>
            <person name="Detter J.C."/>
            <person name="Han C."/>
            <person name="Larimer F."/>
            <person name="Land M."/>
            <person name="Hauser L."/>
            <person name="Markowitz V."/>
            <person name="Cheng J.-F."/>
            <person name="Hugenholtz P."/>
            <person name="Woyke T."/>
            <person name="Wu D."/>
            <person name="Spring S."/>
            <person name="Schroeder M."/>
            <person name="Brambilla E."/>
            <person name="Klenk H.-P."/>
            <person name="Eisen J.A."/>
        </authorList>
    </citation>
    <scope>NUCLEOTIDE SEQUENCE [LARGE SCALE GENOMIC DNA]</scope>
    <source>
        <strain evidence="2">DSM 15908 / JCM 11604 / IC-154</strain>
    </source>
</reference>
<dbReference type="STRING" id="1056495.Calag_1016"/>
<name>L0AA11_CALLD</name>
<dbReference type="HOGENOM" id="CLU_2079301_0_0_2"/>
<dbReference type="KEGG" id="clg:Calag_1016"/>
<dbReference type="InParanoid" id="L0AA11"/>
<dbReference type="AlphaFoldDB" id="L0AA11"/>
<proteinExistence type="predicted"/>
<evidence type="ECO:0000313" key="1">
    <source>
        <dbReference type="EMBL" id="AFZ70738.1"/>
    </source>
</evidence>
<keyword evidence="2" id="KW-1185">Reference proteome</keyword>